<dbReference type="EMBL" id="CP020911">
    <property type="protein sequence ID" value="ARQ13929.1"/>
    <property type="molecule type" value="Genomic_DNA"/>
</dbReference>
<geneLocation type="plasmid" evidence="2">
    <name>pretnxc12e</name>
</geneLocation>
<dbReference type="AlphaFoldDB" id="A0AAN1BMI5"/>
<reference evidence="1 2" key="1">
    <citation type="submission" date="2017-04" db="EMBL/GenBank/DDBJ databases">
        <title>Complete genome sequences of Rhizobium genomic linages associated to common bean (phaseolus vulgaris).</title>
        <authorList>
            <person name="Santamaria R.I."/>
            <person name="Bustos P."/>
            <person name="Perez-Carrascal O."/>
            <person name="Martinez-Flores I."/>
            <person name="Juarez S."/>
            <person name="Lozano L."/>
            <person name="Miranda F."/>
            <person name="Vinuesa P."/>
            <person name="Martinez-Romero E."/>
            <person name="Cevallos M.A."/>
            <person name="Romero D."/>
            <person name="Davila G."/>
            <person name="Gonzalez V."/>
        </authorList>
    </citation>
    <scope>NUCLEOTIDE SEQUENCE [LARGE SCALE GENOMIC DNA]</scope>
    <source>
        <strain evidence="1 2">NXC12</strain>
        <plasmid evidence="2">pretnxc12e</plasmid>
    </source>
</reference>
<evidence type="ECO:0000313" key="1">
    <source>
        <dbReference type="EMBL" id="ARQ13929.1"/>
    </source>
</evidence>
<name>A0AAN1BMI5_RHIET</name>
<proteinExistence type="predicted"/>
<protein>
    <submittedName>
        <fullName evidence="1">Uncharacterized protein</fullName>
    </submittedName>
</protein>
<keyword evidence="1" id="KW-0614">Plasmid</keyword>
<accession>A0AAN1BMI5</accession>
<sequence>MDDALAMRNGHVANQMIIEIDFKQMRLRRGLWDLQIASYAAYEANIANNPQL</sequence>
<gene>
    <name evidence="1" type="ORF">NXC12_PE00334</name>
</gene>
<organism evidence="1 2">
    <name type="scientific">Rhizobium etli</name>
    <dbReference type="NCBI Taxonomy" id="29449"/>
    <lineage>
        <taxon>Bacteria</taxon>
        <taxon>Pseudomonadati</taxon>
        <taxon>Pseudomonadota</taxon>
        <taxon>Alphaproteobacteria</taxon>
        <taxon>Hyphomicrobiales</taxon>
        <taxon>Rhizobiaceae</taxon>
        <taxon>Rhizobium/Agrobacterium group</taxon>
        <taxon>Rhizobium</taxon>
    </lineage>
</organism>
<evidence type="ECO:0000313" key="2">
    <source>
        <dbReference type="Proteomes" id="UP000194159"/>
    </source>
</evidence>
<dbReference type="Proteomes" id="UP000194159">
    <property type="component" value="Plasmid pRetNXC12e"/>
</dbReference>